<gene>
    <name evidence="2" type="ORF">H5410_027671</name>
</gene>
<organism evidence="2 3">
    <name type="scientific">Solanum commersonii</name>
    <name type="common">Commerson's wild potato</name>
    <name type="synonym">Commerson's nightshade</name>
    <dbReference type="NCBI Taxonomy" id="4109"/>
    <lineage>
        <taxon>Eukaryota</taxon>
        <taxon>Viridiplantae</taxon>
        <taxon>Streptophyta</taxon>
        <taxon>Embryophyta</taxon>
        <taxon>Tracheophyta</taxon>
        <taxon>Spermatophyta</taxon>
        <taxon>Magnoliopsida</taxon>
        <taxon>eudicotyledons</taxon>
        <taxon>Gunneridae</taxon>
        <taxon>Pentapetalae</taxon>
        <taxon>asterids</taxon>
        <taxon>lamiids</taxon>
        <taxon>Solanales</taxon>
        <taxon>Solanaceae</taxon>
        <taxon>Solanoideae</taxon>
        <taxon>Solaneae</taxon>
        <taxon>Solanum</taxon>
    </lineage>
</organism>
<comment type="caution">
    <text evidence="2">The sequence shown here is derived from an EMBL/GenBank/DDBJ whole genome shotgun (WGS) entry which is preliminary data.</text>
</comment>
<dbReference type="Proteomes" id="UP000824120">
    <property type="component" value="Chromosome 5"/>
</dbReference>
<dbReference type="EMBL" id="JACXVP010000005">
    <property type="protein sequence ID" value="KAG5606179.1"/>
    <property type="molecule type" value="Genomic_DNA"/>
</dbReference>
<protein>
    <recommendedName>
        <fullName evidence="1">DUF4283 domain-containing protein</fullName>
    </recommendedName>
</protein>
<dbReference type="InterPro" id="IPR025558">
    <property type="entry name" value="DUF4283"/>
</dbReference>
<proteinExistence type="predicted"/>
<evidence type="ECO:0000313" key="3">
    <source>
        <dbReference type="Proteomes" id="UP000824120"/>
    </source>
</evidence>
<feature type="domain" description="DUF4283" evidence="1">
    <location>
        <begin position="101"/>
        <end position="165"/>
    </location>
</feature>
<evidence type="ECO:0000313" key="2">
    <source>
        <dbReference type="EMBL" id="KAG5606179.1"/>
    </source>
</evidence>
<dbReference type="OrthoDB" id="1751950at2759"/>
<reference evidence="2 3" key="1">
    <citation type="submission" date="2020-09" db="EMBL/GenBank/DDBJ databases">
        <title>De no assembly of potato wild relative species, Solanum commersonii.</title>
        <authorList>
            <person name="Cho K."/>
        </authorList>
    </citation>
    <scope>NUCLEOTIDE SEQUENCE [LARGE SCALE GENOMIC DNA]</scope>
    <source>
        <strain evidence="2">LZ3.2</strain>
        <tissue evidence="2">Leaf</tissue>
    </source>
</reference>
<dbReference type="AlphaFoldDB" id="A0A9J5YZT9"/>
<sequence length="185" mass="21235">MSTMIDDSFGMHSDFEFGGNVEEAPNEEANIFYKQLCDCSRPLFNESQHSKLYVAVRLSSIKSEGDENDKSDKESEGDENYKSDKQFAASFVVKIRPLEVDIHCFISSETQLTGDVKIAHFNARHIYIDLDNEDDHISVWNKQKMYIEGQLMRLQVWTPTFNLEEETPTVPAYMGYSTRVTLALL</sequence>
<evidence type="ECO:0000259" key="1">
    <source>
        <dbReference type="Pfam" id="PF14111"/>
    </source>
</evidence>
<name>A0A9J5YZT9_SOLCO</name>
<keyword evidence="3" id="KW-1185">Reference proteome</keyword>
<accession>A0A9J5YZT9</accession>
<dbReference type="Pfam" id="PF14111">
    <property type="entry name" value="DUF4283"/>
    <property type="match status" value="1"/>
</dbReference>